<evidence type="ECO:0000256" key="1">
    <source>
        <dbReference type="SAM" id="MobiDB-lite"/>
    </source>
</evidence>
<accession>A0A084BCM1</accession>
<dbReference type="HOGENOM" id="CLU_028279_1_1_1"/>
<name>A0A084BCM1_STACB</name>
<dbReference type="OrthoDB" id="3499148at2759"/>
<feature type="region of interest" description="Disordered" evidence="1">
    <location>
        <begin position="189"/>
        <end position="231"/>
    </location>
</feature>
<evidence type="ECO:0000313" key="3">
    <source>
        <dbReference type="Proteomes" id="UP000028045"/>
    </source>
</evidence>
<proteinExistence type="predicted"/>
<dbReference type="EMBL" id="KL647379">
    <property type="protein sequence ID" value="KEY75300.1"/>
    <property type="molecule type" value="Genomic_DNA"/>
</dbReference>
<keyword evidence="3" id="KW-1185">Reference proteome</keyword>
<protein>
    <submittedName>
        <fullName evidence="2">Uncharacterized protein</fullName>
    </submittedName>
</protein>
<organism evidence="2 3">
    <name type="scientific">Stachybotrys chartarum (strain CBS 109288 / IBT 7711)</name>
    <name type="common">Toxic black mold</name>
    <name type="synonym">Stilbospora chartarum</name>
    <dbReference type="NCBI Taxonomy" id="1280523"/>
    <lineage>
        <taxon>Eukaryota</taxon>
        <taxon>Fungi</taxon>
        <taxon>Dikarya</taxon>
        <taxon>Ascomycota</taxon>
        <taxon>Pezizomycotina</taxon>
        <taxon>Sordariomycetes</taxon>
        <taxon>Hypocreomycetidae</taxon>
        <taxon>Hypocreales</taxon>
        <taxon>Stachybotryaceae</taxon>
        <taxon>Stachybotrys</taxon>
    </lineage>
</organism>
<evidence type="ECO:0000313" key="2">
    <source>
        <dbReference type="EMBL" id="KEY75300.1"/>
    </source>
</evidence>
<sequence>MHSQSQPPNLKWEYVPRGTKTICPAPAFYFYGRILRNHLISSAQPFCSQTQIFLGFCAEVMAQWQGDTSTLRGGVQPARDPSAIIQALRNCLIEIQSSDKAPSGFDRALESLSTPDPISRAFLDAGVQVWYAYFVASDHIDAANLSPLDLQRVIAEVSKIEAHESVTRRIQCIFFRSDRAPKRRRILASNHVELPAPPTSPSPEPSPAKRPRVECEQHSPRHSTTGPDLHFANTDTMTLEDISDTPHGRQVSQLAAHPVDSKLPIFKINPDFEFAWPKAKNLPFVFPHYMCTTIDKRGDEASIMLSFPSHPALCRLVLDISATEVQHIAKELFGVHIREESGRRCAVFENGATMDINNSGTLKEGTAMPLDRLFGEMVGTACLSMEIWAATDLPARLTFMVDAEKLFLVHSQLWQR</sequence>
<dbReference type="AlphaFoldDB" id="A0A084BCM1"/>
<dbReference type="Proteomes" id="UP000028045">
    <property type="component" value="Unassembled WGS sequence"/>
</dbReference>
<gene>
    <name evidence="2" type="ORF">S7711_08636</name>
</gene>
<reference evidence="2 3" key="1">
    <citation type="journal article" date="2014" name="BMC Genomics">
        <title>Comparative genome sequencing reveals chemotype-specific gene clusters in the toxigenic black mold Stachybotrys.</title>
        <authorList>
            <person name="Semeiks J."/>
            <person name="Borek D."/>
            <person name="Otwinowski Z."/>
            <person name="Grishin N.V."/>
        </authorList>
    </citation>
    <scope>NUCLEOTIDE SEQUENCE [LARGE SCALE GENOMIC DNA]</scope>
    <source>
        <strain evidence="3">CBS 109288 / IBT 7711</strain>
    </source>
</reference>
<feature type="compositionally biased region" description="Pro residues" evidence="1">
    <location>
        <begin position="195"/>
        <end position="208"/>
    </location>
</feature>